<keyword evidence="1" id="KW-0805">Transcription regulation</keyword>
<dbReference type="PANTHER" id="PTHR30055">
    <property type="entry name" value="HTH-TYPE TRANSCRIPTIONAL REGULATOR RUTR"/>
    <property type="match status" value="1"/>
</dbReference>
<dbReference type="RefSeq" id="WP_242623076.1">
    <property type="nucleotide sequence ID" value="NZ_SHKL01000001.1"/>
</dbReference>
<gene>
    <name evidence="7" type="ORF">EV383_2723</name>
</gene>
<dbReference type="GO" id="GO:0000976">
    <property type="term" value="F:transcription cis-regulatory region binding"/>
    <property type="evidence" value="ECO:0007669"/>
    <property type="project" value="TreeGrafter"/>
</dbReference>
<dbReference type="PANTHER" id="PTHR30055:SF238">
    <property type="entry name" value="MYCOFACTOCIN BIOSYNTHESIS TRANSCRIPTIONAL REGULATOR MFTR-RELATED"/>
    <property type="match status" value="1"/>
</dbReference>
<dbReference type="Pfam" id="PF17754">
    <property type="entry name" value="TetR_C_14"/>
    <property type="match status" value="1"/>
</dbReference>
<keyword evidence="3" id="KW-0804">Transcription</keyword>
<dbReference type="Pfam" id="PF00440">
    <property type="entry name" value="TetR_N"/>
    <property type="match status" value="1"/>
</dbReference>
<keyword evidence="8" id="KW-1185">Reference proteome</keyword>
<evidence type="ECO:0000256" key="4">
    <source>
        <dbReference type="PROSITE-ProRule" id="PRU00335"/>
    </source>
</evidence>
<dbReference type="Proteomes" id="UP000291591">
    <property type="component" value="Unassembled WGS sequence"/>
</dbReference>
<dbReference type="PROSITE" id="PS50977">
    <property type="entry name" value="HTH_TETR_2"/>
    <property type="match status" value="1"/>
</dbReference>
<evidence type="ECO:0000259" key="6">
    <source>
        <dbReference type="PROSITE" id="PS50977"/>
    </source>
</evidence>
<evidence type="ECO:0000313" key="8">
    <source>
        <dbReference type="Proteomes" id="UP000291591"/>
    </source>
</evidence>
<dbReference type="PRINTS" id="PR00455">
    <property type="entry name" value="HTHTETR"/>
</dbReference>
<evidence type="ECO:0000256" key="2">
    <source>
        <dbReference type="ARBA" id="ARBA00023125"/>
    </source>
</evidence>
<dbReference type="InterPro" id="IPR050109">
    <property type="entry name" value="HTH-type_TetR-like_transc_reg"/>
</dbReference>
<dbReference type="InterPro" id="IPR001647">
    <property type="entry name" value="HTH_TetR"/>
</dbReference>
<dbReference type="Gene3D" id="1.10.357.10">
    <property type="entry name" value="Tetracycline Repressor, domain 2"/>
    <property type="match status" value="1"/>
</dbReference>
<dbReference type="InterPro" id="IPR041347">
    <property type="entry name" value="MftR_C"/>
</dbReference>
<feature type="DNA-binding region" description="H-T-H motif" evidence="4">
    <location>
        <begin position="49"/>
        <end position="68"/>
    </location>
</feature>
<protein>
    <submittedName>
        <fullName evidence="7">TetR family transcriptional regulator</fullName>
    </submittedName>
</protein>
<proteinExistence type="predicted"/>
<dbReference type="SUPFAM" id="SSF46689">
    <property type="entry name" value="Homeodomain-like"/>
    <property type="match status" value="1"/>
</dbReference>
<dbReference type="InterPro" id="IPR009057">
    <property type="entry name" value="Homeodomain-like_sf"/>
</dbReference>
<keyword evidence="2 4" id="KW-0238">DNA-binding</keyword>
<dbReference type="AlphaFoldDB" id="A0A4Q7UXQ8"/>
<dbReference type="GO" id="GO:0003700">
    <property type="term" value="F:DNA-binding transcription factor activity"/>
    <property type="evidence" value="ECO:0007669"/>
    <property type="project" value="TreeGrafter"/>
</dbReference>
<organism evidence="7 8">
    <name type="scientific">Pseudonocardia sediminis</name>
    <dbReference type="NCBI Taxonomy" id="1397368"/>
    <lineage>
        <taxon>Bacteria</taxon>
        <taxon>Bacillati</taxon>
        <taxon>Actinomycetota</taxon>
        <taxon>Actinomycetes</taxon>
        <taxon>Pseudonocardiales</taxon>
        <taxon>Pseudonocardiaceae</taxon>
        <taxon>Pseudonocardia</taxon>
    </lineage>
</organism>
<evidence type="ECO:0000256" key="1">
    <source>
        <dbReference type="ARBA" id="ARBA00023015"/>
    </source>
</evidence>
<reference evidence="7 8" key="1">
    <citation type="submission" date="2019-02" db="EMBL/GenBank/DDBJ databases">
        <title>Sequencing the genomes of 1000 actinobacteria strains.</title>
        <authorList>
            <person name="Klenk H.-P."/>
        </authorList>
    </citation>
    <scope>NUCLEOTIDE SEQUENCE [LARGE SCALE GENOMIC DNA]</scope>
    <source>
        <strain evidence="7 8">DSM 45779</strain>
    </source>
</reference>
<feature type="domain" description="HTH tetR-type" evidence="6">
    <location>
        <begin position="26"/>
        <end position="86"/>
    </location>
</feature>
<evidence type="ECO:0000256" key="5">
    <source>
        <dbReference type="SAM" id="MobiDB-lite"/>
    </source>
</evidence>
<comment type="caution">
    <text evidence="7">The sequence shown here is derived from an EMBL/GenBank/DDBJ whole genome shotgun (WGS) entry which is preliminary data.</text>
</comment>
<dbReference type="EMBL" id="SHKL01000001">
    <property type="protein sequence ID" value="RZT85838.1"/>
    <property type="molecule type" value="Genomic_DNA"/>
</dbReference>
<name>A0A4Q7UXQ8_PSEST</name>
<evidence type="ECO:0000256" key="3">
    <source>
        <dbReference type="ARBA" id="ARBA00023163"/>
    </source>
</evidence>
<evidence type="ECO:0000313" key="7">
    <source>
        <dbReference type="EMBL" id="RZT85838.1"/>
    </source>
</evidence>
<feature type="region of interest" description="Disordered" evidence="5">
    <location>
        <begin position="1"/>
        <end position="24"/>
    </location>
</feature>
<sequence length="219" mass="23671">MTAPATASDRERAHPGRPPMSPLRRTRLRLEISRVAVRLFREHGVAGTSGERIAEEVGLSSRTLWRYFRAKEECVEPVLTRSVDSFVESLRHWPADRTLDEHLVGGARDDSEAAADSEAALVVIGLSRDEPALRAVWLVVSERAEAAVAELVAERLGRSPDELAIRVQAAAIAGALRLTSEEFAAALLDGTRHPDPGARLAEALHAATHGVAGDALDVR</sequence>
<accession>A0A4Q7UXQ8</accession>